<accession>A0A1R3VGE8</accession>
<name>A0A1R3VGE8_9HYPH</name>
<feature type="region of interest" description="Disordered" evidence="1">
    <location>
        <begin position="1"/>
        <end position="25"/>
    </location>
</feature>
<evidence type="ECO:0000313" key="2">
    <source>
        <dbReference type="EMBL" id="SIT57474.1"/>
    </source>
</evidence>
<dbReference type="EMBL" id="FTPD01000034">
    <property type="protein sequence ID" value="SIT57474.1"/>
    <property type="molecule type" value="Genomic_DNA"/>
</dbReference>
<keyword evidence="3" id="KW-1185">Reference proteome</keyword>
<proteinExistence type="predicted"/>
<dbReference type="AlphaFoldDB" id="A0A1R3VGE8"/>
<protein>
    <submittedName>
        <fullName evidence="2">Uncharacterized protein</fullName>
    </submittedName>
</protein>
<reference evidence="3" key="1">
    <citation type="submission" date="2017-01" db="EMBL/GenBank/DDBJ databases">
        <authorList>
            <person name="Brunel B."/>
        </authorList>
    </citation>
    <scope>NUCLEOTIDE SEQUENCE [LARGE SCALE GENOMIC DNA]</scope>
</reference>
<sequence>MAVNPVLSSGRFSGGGPVLSDEAMGEEAVAPLRMVHEAQEPDAVVELSDAEPLKGEHGGDLLPVQMRPQAVMNLFTFGTSLPLSAIGESSS</sequence>
<feature type="compositionally biased region" description="Polar residues" evidence="1">
    <location>
        <begin position="1"/>
        <end position="11"/>
    </location>
</feature>
<evidence type="ECO:0000313" key="3">
    <source>
        <dbReference type="Proteomes" id="UP000188388"/>
    </source>
</evidence>
<organism evidence="2 3">
    <name type="scientific">Mesorhizobium prunaredense</name>
    <dbReference type="NCBI Taxonomy" id="1631249"/>
    <lineage>
        <taxon>Bacteria</taxon>
        <taxon>Pseudomonadati</taxon>
        <taxon>Pseudomonadota</taxon>
        <taxon>Alphaproteobacteria</taxon>
        <taxon>Hyphomicrobiales</taxon>
        <taxon>Phyllobacteriaceae</taxon>
        <taxon>Mesorhizobium</taxon>
    </lineage>
</organism>
<dbReference type="STRING" id="1631249.BQ8794_40073"/>
<gene>
    <name evidence="2" type="ORF">BQ8794_40073</name>
</gene>
<dbReference type="Proteomes" id="UP000188388">
    <property type="component" value="Unassembled WGS sequence"/>
</dbReference>
<evidence type="ECO:0000256" key="1">
    <source>
        <dbReference type="SAM" id="MobiDB-lite"/>
    </source>
</evidence>